<dbReference type="NCBIfam" id="NF033542">
    <property type="entry name" value="transpos_IS110"/>
    <property type="match status" value="1"/>
</dbReference>
<dbReference type="RefSeq" id="WP_149679697.1">
    <property type="nucleotide sequence ID" value="NZ_FQZP01000080.1"/>
</dbReference>
<dbReference type="InterPro" id="IPR002525">
    <property type="entry name" value="Transp_IS110-like_N"/>
</dbReference>
<dbReference type="OrthoDB" id="9811278at2"/>
<reference evidence="4 5" key="1">
    <citation type="submission" date="2016-11" db="EMBL/GenBank/DDBJ databases">
        <authorList>
            <person name="Varghese N."/>
            <person name="Submissions S."/>
        </authorList>
    </citation>
    <scope>NUCLEOTIDE SEQUENCE [LARGE SCALE GENOMIC DNA]</scope>
    <source>
        <strain evidence="4 5">DSM 19027</strain>
    </source>
</reference>
<name>A0A1M6KHW4_9FIRM</name>
<evidence type="ECO:0000256" key="1">
    <source>
        <dbReference type="SAM" id="Coils"/>
    </source>
</evidence>
<organism evidence="4 5">
    <name type="scientific">Thermoclostridium caenicola</name>
    <dbReference type="NCBI Taxonomy" id="659425"/>
    <lineage>
        <taxon>Bacteria</taxon>
        <taxon>Bacillati</taxon>
        <taxon>Bacillota</taxon>
        <taxon>Clostridia</taxon>
        <taxon>Eubacteriales</taxon>
        <taxon>Oscillospiraceae</taxon>
        <taxon>Thermoclostridium</taxon>
    </lineage>
</organism>
<dbReference type="PANTHER" id="PTHR33055">
    <property type="entry name" value="TRANSPOSASE FOR INSERTION SEQUENCE ELEMENT IS1111A"/>
    <property type="match status" value="1"/>
</dbReference>
<accession>A0A1M6KHW4</accession>
<dbReference type="PANTHER" id="PTHR33055:SF13">
    <property type="entry name" value="TRANSPOSASE"/>
    <property type="match status" value="1"/>
</dbReference>
<dbReference type="Pfam" id="PF02371">
    <property type="entry name" value="Transposase_20"/>
    <property type="match status" value="1"/>
</dbReference>
<keyword evidence="1" id="KW-0175">Coiled coil</keyword>
<dbReference type="Proteomes" id="UP000324781">
    <property type="component" value="Unassembled WGS sequence"/>
</dbReference>
<dbReference type="InterPro" id="IPR047650">
    <property type="entry name" value="Transpos_IS110"/>
</dbReference>
<dbReference type="AlphaFoldDB" id="A0A1M6KHW4"/>
<evidence type="ECO:0000259" key="3">
    <source>
        <dbReference type="Pfam" id="PF02371"/>
    </source>
</evidence>
<evidence type="ECO:0000259" key="2">
    <source>
        <dbReference type="Pfam" id="PF01548"/>
    </source>
</evidence>
<evidence type="ECO:0000313" key="5">
    <source>
        <dbReference type="Proteomes" id="UP000324781"/>
    </source>
</evidence>
<proteinExistence type="predicted"/>
<gene>
    <name evidence="4" type="ORF">SAMN05444373_10805</name>
</gene>
<sequence length="424" mass="48721">MKRTQNEKILQIKFETLVVGIDIGKDTHYARAFDCRGIELSKLLRFSNTNQGYKALEDWMQEIMKEKGKTEAIVGFEPTGHYWFTLGDHLQRKGHRLAIVNPFHVKCTRELDDNSQTKNDKKDPKTIAMLVKDGRFRDVYIPEDVYQELREAVSERERLVEQMISLSNQVIRWLDIRFPEFNQVFKNWRGEAAWLTLRHFPTPAKVAATGASSIVSTWRKKMKKPSLKKAEKLVNLAIRSIGRTAGNEAAEAALQNLLTQYEMVMRQKQDIEQLMQELLIKVPSASKLVDIKGMGMVAAAVIVSEIGDISRFNDPRQIQKMAGLSLRENSSGKHKGKTRISKRGRRRLREGLFRAMITMLATNSEFRQLHQRNLSREQNPLNKMESIVALCGKLIRVIFAILTKGNDYDADRMLNDMKRSMKAA</sequence>
<dbReference type="GO" id="GO:0006313">
    <property type="term" value="P:DNA transposition"/>
    <property type="evidence" value="ECO:0007669"/>
    <property type="project" value="InterPro"/>
</dbReference>
<evidence type="ECO:0000313" key="4">
    <source>
        <dbReference type="EMBL" id="SHJ58491.1"/>
    </source>
</evidence>
<dbReference type="EMBL" id="FQZP01000080">
    <property type="protein sequence ID" value="SHJ58491.1"/>
    <property type="molecule type" value="Genomic_DNA"/>
</dbReference>
<feature type="coiled-coil region" evidence="1">
    <location>
        <begin position="247"/>
        <end position="281"/>
    </location>
</feature>
<dbReference type="GO" id="GO:0004803">
    <property type="term" value="F:transposase activity"/>
    <property type="evidence" value="ECO:0007669"/>
    <property type="project" value="InterPro"/>
</dbReference>
<dbReference type="InterPro" id="IPR003346">
    <property type="entry name" value="Transposase_20"/>
</dbReference>
<feature type="domain" description="Transposase IS116/IS110/IS902 C-terminal" evidence="3">
    <location>
        <begin position="287"/>
        <end position="371"/>
    </location>
</feature>
<dbReference type="Pfam" id="PF01548">
    <property type="entry name" value="DEDD_Tnp_IS110"/>
    <property type="match status" value="1"/>
</dbReference>
<feature type="domain" description="Transposase IS110-like N-terminal" evidence="2">
    <location>
        <begin position="19"/>
        <end position="179"/>
    </location>
</feature>
<protein>
    <submittedName>
        <fullName evidence="4">Transposase</fullName>
    </submittedName>
</protein>
<dbReference type="GO" id="GO:0003677">
    <property type="term" value="F:DNA binding"/>
    <property type="evidence" value="ECO:0007669"/>
    <property type="project" value="InterPro"/>
</dbReference>
<keyword evidence="5" id="KW-1185">Reference proteome</keyword>